<dbReference type="InterPro" id="IPR007170">
    <property type="entry name" value="SpoVG"/>
</dbReference>
<dbReference type="GO" id="GO:0000917">
    <property type="term" value="P:division septum assembly"/>
    <property type="evidence" value="ECO:0007669"/>
    <property type="project" value="UniProtKB-KW"/>
</dbReference>
<protein>
    <submittedName>
        <fullName evidence="5">Putative septation protein SpoVG</fullName>
    </submittedName>
</protein>
<comment type="caution">
    <text evidence="5">The sequence shown here is derived from an EMBL/GenBank/DDBJ whole genome shotgun (WGS) entry which is preliminary data.</text>
</comment>
<evidence type="ECO:0000313" key="5">
    <source>
        <dbReference type="EMBL" id="TWU13319.1"/>
    </source>
</evidence>
<dbReference type="Proteomes" id="UP000320735">
    <property type="component" value="Unassembled WGS sequence"/>
</dbReference>
<dbReference type="Pfam" id="PF04026">
    <property type="entry name" value="SpoVG"/>
    <property type="match status" value="1"/>
</dbReference>
<sequence>MAVEITEVRIKLMDDPQERLQAFCSITFDSCFVIRDLKIIEGAKGSFVAMPSRKLTDHCPQCNTKNHLRALFCNQCGAKLQEDRACKDDDGRAKLYADIAHPINSRCREMIQTCVLEAFSEEMVRANQPDYICRYDDYGEDAFAALADDAEVTPPQRAQPQPETPAPSESAVESAETSRVRRIESGTQLPGSPHQTPATSPSTAKASMTQSASSNQNETFGDGIL</sequence>
<dbReference type="GO" id="GO:0030435">
    <property type="term" value="P:sporulation resulting in formation of a cellular spore"/>
    <property type="evidence" value="ECO:0007669"/>
    <property type="project" value="InterPro"/>
</dbReference>
<evidence type="ECO:0000256" key="4">
    <source>
        <dbReference type="SAM" id="MobiDB-lite"/>
    </source>
</evidence>
<dbReference type="InterPro" id="IPR036751">
    <property type="entry name" value="SpoVG_sf"/>
</dbReference>
<feature type="region of interest" description="Disordered" evidence="4">
    <location>
        <begin position="153"/>
        <end position="225"/>
    </location>
</feature>
<proteinExistence type="predicted"/>
<keyword evidence="6" id="KW-1185">Reference proteome</keyword>
<evidence type="ECO:0000256" key="2">
    <source>
        <dbReference type="ARBA" id="ARBA00023210"/>
    </source>
</evidence>
<gene>
    <name evidence="5" type="primary">spoVG</name>
    <name evidence="5" type="ORF">CA54_21530</name>
</gene>
<feature type="compositionally biased region" description="Polar residues" evidence="4">
    <location>
        <begin position="185"/>
        <end position="219"/>
    </location>
</feature>
<reference evidence="5 6" key="1">
    <citation type="submission" date="2019-02" db="EMBL/GenBank/DDBJ databases">
        <title>Deep-cultivation of Planctomycetes and their phenomic and genomic characterization uncovers novel biology.</title>
        <authorList>
            <person name="Wiegand S."/>
            <person name="Jogler M."/>
            <person name="Boedeker C."/>
            <person name="Pinto D."/>
            <person name="Vollmers J."/>
            <person name="Rivas-Marin E."/>
            <person name="Kohn T."/>
            <person name="Peeters S.H."/>
            <person name="Heuer A."/>
            <person name="Rast P."/>
            <person name="Oberbeckmann S."/>
            <person name="Bunk B."/>
            <person name="Jeske O."/>
            <person name="Meyerdierks A."/>
            <person name="Storesund J.E."/>
            <person name="Kallscheuer N."/>
            <person name="Luecker S."/>
            <person name="Lage O.M."/>
            <person name="Pohl T."/>
            <person name="Merkel B.J."/>
            <person name="Hornburger P."/>
            <person name="Mueller R.-W."/>
            <person name="Bruemmer F."/>
            <person name="Labrenz M."/>
            <person name="Spormann A.M."/>
            <person name="Op Den Camp H."/>
            <person name="Overmann J."/>
            <person name="Amann R."/>
            <person name="Jetten M.S.M."/>
            <person name="Mascher T."/>
            <person name="Medema M.H."/>
            <person name="Devos D.P."/>
            <person name="Kaster A.-K."/>
            <person name="Ovreas L."/>
            <person name="Rohde M."/>
            <person name="Galperin M.Y."/>
            <person name="Jogler C."/>
        </authorList>
    </citation>
    <scope>NUCLEOTIDE SEQUENCE [LARGE SCALE GENOMIC DNA]</scope>
    <source>
        <strain evidence="5 6">CA54</strain>
    </source>
</reference>
<name>A0A5C6BQX0_9PLAN</name>
<organism evidence="5 6">
    <name type="scientific">Symmachiella macrocystis</name>
    <dbReference type="NCBI Taxonomy" id="2527985"/>
    <lineage>
        <taxon>Bacteria</taxon>
        <taxon>Pseudomonadati</taxon>
        <taxon>Planctomycetota</taxon>
        <taxon>Planctomycetia</taxon>
        <taxon>Planctomycetales</taxon>
        <taxon>Planctomycetaceae</taxon>
        <taxon>Symmachiella</taxon>
    </lineage>
</organism>
<dbReference type="PANTHER" id="PTHR38429">
    <property type="entry name" value="SEPTATION PROTEIN SPOVG-RELATED"/>
    <property type="match status" value="1"/>
</dbReference>
<accession>A0A5C6BQX0</accession>
<keyword evidence="1" id="KW-0132">Cell division</keyword>
<evidence type="ECO:0000256" key="1">
    <source>
        <dbReference type="ARBA" id="ARBA00022618"/>
    </source>
</evidence>
<keyword evidence="3" id="KW-0131">Cell cycle</keyword>
<dbReference type="AlphaFoldDB" id="A0A5C6BQX0"/>
<dbReference type="EMBL" id="SJPP01000001">
    <property type="protein sequence ID" value="TWU13319.1"/>
    <property type="molecule type" value="Genomic_DNA"/>
</dbReference>
<evidence type="ECO:0000256" key="3">
    <source>
        <dbReference type="ARBA" id="ARBA00023306"/>
    </source>
</evidence>
<evidence type="ECO:0000313" key="6">
    <source>
        <dbReference type="Proteomes" id="UP000320735"/>
    </source>
</evidence>
<keyword evidence="2" id="KW-0717">Septation</keyword>
<dbReference type="PANTHER" id="PTHR38429:SF1">
    <property type="entry name" value="SEPTATION PROTEIN SPOVG-RELATED"/>
    <property type="match status" value="1"/>
</dbReference>
<dbReference type="SUPFAM" id="SSF160537">
    <property type="entry name" value="SpoVG-like"/>
    <property type="match status" value="1"/>
</dbReference>
<dbReference type="Gene3D" id="3.30.1120.40">
    <property type="entry name" value="Stage V sporulation protein G"/>
    <property type="match status" value="1"/>
</dbReference>